<protein>
    <submittedName>
        <fullName evidence="1">Uncharacterized protein</fullName>
    </submittedName>
</protein>
<dbReference type="AlphaFoldDB" id="A0AAD5QKG6"/>
<organism evidence="1 2">
    <name type="scientific">Parelaphostrongylus tenuis</name>
    <name type="common">Meningeal worm</name>
    <dbReference type="NCBI Taxonomy" id="148309"/>
    <lineage>
        <taxon>Eukaryota</taxon>
        <taxon>Metazoa</taxon>
        <taxon>Ecdysozoa</taxon>
        <taxon>Nematoda</taxon>
        <taxon>Chromadorea</taxon>
        <taxon>Rhabditida</taxon>
        <taxon>Rhabditina</taxon>
        <taxon>Rhabditomorpha</taxon>
        <taxon>Strongyloidea</taxon>
        <taxon>Metastrongylidae</taxon>
        <taxon>Parelaphostrongylus</taxon>
    </lineage>
</organism>
<evidence type="ECO:0000313" key="1">
    <source>
        <dbReference type="EMBL" id="KAJ1352734.1"/>
    </source>
</evidence>
<proteinExistence type="predicted"/>
<accession>A0AAD5QKG6</accession>
<dbReference type="EMBL" id="JAHQIW010001533">
    <property type="protein sequence ID" value="KAJ1352734.1"/>
    <property type="molecule type" value="Genomic_DNA"/>
</dbReference>
<dbReference type="Proteomes" id="UP001196413">
    <property type="component" value="Unassembled WGS sequence"/>
</dbReference>
<comment type="caution">
    <text evidence="1">The sequence shown here is derived from an EMBL/GenBank/DDBJ whole genome shotgun (WGS) entry which is preliminary data.</text>
</comment>
<evidence type="ECO:0000313" key="2">
    <source>
        <dbReference type="Proteomes" id="UP001196413"/>
    </source>
</evidence>
<keyword evidence="2" id="KW-1185">Reference proteome</keyword>
<sequence length="76" mass="9480">MLRNEQPDPTDYAKAFRLHWMSLKKVMEALRKLIPLTIKSLRMMVESQQVVQRPSRRRLKWQRSEMKRMIRHCHWY</sequence>
<name>A0AAD5QKG6_PARTN</name>
<reference evidence="1" key="1">
    <citation type="submission" date="2021-06" db="EMBL/GenBank/DDBJ databases">
        <title>Parelaphostrongylus tenuis whole genome reference sequence.</title>
        <authorList>
            <person name="Garwood T.J."/>
            <person name="Larsen P.A."/>
            <person name="Fountain-Jones N.M."/>
            <person name="Garbe J.R."/>
            <person name="Macchietto M.G."/>
            <person name="Kania S.A."/>
            <person name="Gerhold R.W."/>
            <person name="Richards J.E."/>
            <person name="Wolf T.M."/>
        </authorList>
    </citation>
    <scope>NUCLEOTIDE SEQUENCE</scope>
    <source>
        <strain evidence="1">MNPRO001-30</strain>
        <tissue evidence="1">Meninges</tissue>
    </source>
</reference>
<gene>
    <name evidence="1" type="ORF">KIN20_009153</name>
</gene>